<keyword evidence="6" id="KW-1185">Reference proteome</keyword>
<comment type="caution">
    <text evidence="5">The sequence shown here is derived from an EMBL/GenBank/DDBJ whole genome shotgun (WGS) entry which is preliminary data.</text>
</comment>
<dbReference type="RefSeq" id="WP_067888217.1">
    <property type="nucleotide sequence ID" value="NZ_VSFG01000008.1"/>
</dbReference>
<dbReference type="SUPFAM" id="SSF51445">
    <property type="entry name" value="(Trans)glycosidases"/>
    <property type="match status" value="1"/>
</dbReference>
<gene>
    <name evidence="5" type="ORF">FXF69_31020</name>
</gene>
<evidence type="ECO:0000313" key="5">
    <source>
        <dbReference type="EMBL" id="TYB42257.1"/>
    </source>
</evidence>
<organism evidence="5 6">
    <name type="scientific">Actinomadura chibensis</name>
    <dbReference type="NCBI Taxonomy" id="392828"/>
    <lineage>
        <taxon>Bacteria</taxon>
        <taxon>Bacillati</taxon>
        <taxon>Actinomycetota</taxon>
        <taxon>Actinomycetes</taxon>
        <taxon>Streptosporangiales</taxon>
        <taxon>Thermomonosporaceae</taxon>
        <taxon>Actinomadura</taxon>
    </lineage>
</organism>
<dbReference type="GO" id="GO:0004553">
    <property type="term" value="F:hydrolase activity, hydrolyzing O-glycosyl compounds"/>
    <property type="evidence" value="ECO:0007669"/>
    <property type="project" value="InterPro"/>
</dbReference>
<proteinExistence type="inferred from homology"/>
<dbReference type="Proteomes" id="UP000323380">
    <property type="component" value="Unassembled WGS sequence"/>
</dbReference>
<dbReference type="InterPro" id="IPR022790">
    <property type="entry name" value="GH26_dom"/>
</dbReference>
<protein>
    <recommendedName>
        <fullName evidence="4">GH26 domain-containing protein</fullName>
    </recommendedName>
</protein>
<feature type="domain" description="GH26" evidence="4">
    <location>
        <begin position="1"/>
        <end position="284"/>
    </location>
</feature>
<dbReference type="InterPro" id="IPR017853">
    <property type="entry name" value="GH"/>
</dbReference>
<keyword evidence="2 3" id="KW-0326">Glycosidase</keyword>
<keyword evidence="1 3" id="KW-0378">Hydrolase</keyword>
<reference evidence="5 6" key="1">
    <citation type="submission" date="2019-08" db="EMBL/GenBank/DDBJ databases">
        <title>Actinomadura sp. nov. CYP1-5 isolated from mountain soil.</title>
        <authorList>
            <person name="Songsumanus A."/>
            <person name="Kuncharoen N."/>
            <person name="Kudo T."/>
            <person name="Yuki M."/>
            <person name="Igarashi Y."/>
            <person name="Tanasupawat S."/>
        </authorList>
    </citation>
    <scope>NUCLEOTIDE SEQUENCE [LARGE SCALE GENOMIC DNA]</scope>
    <source>
        <strain evidence="5 6">JCM 14158</strain>
    </source>
</reference>
<evidence type="ECO:0000256" key="1">
    <source>
        <dbReference type="ARBA" id="ARBA00022801"/>
    </source>
</evidence>
<evidence type="ECO:0000256" key="3">
    <source>
        <dbReference type="PROSITE-ProRule" id="PRU01100"/>
    </source>
</evidence>
<dbReference type="STRING" id="1220554.GCA_001552135_01987"/>
<sequence>MTHARPDARNLGRNAILWGAAGDRLSGSDFPAMDDDFGPLTIRRSYQPAAVGMPESWADSNAGVDVGARASCWSGKPSITAMARGALDRETVAFLRSIPKDHLAFVSIWHEADGKIRSGSFGLTVYLAAFRRFCRLVQRVKADGWPRLHTIQILTTWSGTSPRAGSTYADLWPGDDLVDCLGVDGYSHVGTQESLWGPAVEFADSKGIPWAVPEIGYGRTGTRDVGWLNDQVEYLTSTAAGGRHTRCAFACWFNTAGPISVRTPGGNPAWVAAARSASRRYHCDPAEFIL</sequence>
<evidence type="ECO:0000259" key="4">
    <source>
        <dbReference type="PROSITE" id="PS51764"/>
    </source>
</evidence>
<dbReference type="Gene3D" id="3.20.20.80">
    <property type="entry name" value="Glycosidases"/>
    <property type="match status" value="1"/>
</dbReference>
<name>A0A5D0NCZ1_9ACTN</name>
<feature type="active site" description="Proton donor" evidence="3">
    <location>
        <position position="111"/>
    </location>
</feature>
<dbReference type="AlphaFoldDB" id="A0A5D0NCZ1"/>
<comment type="similarity">
    <text evidence="3">Belongs to the glycosyl hydrolase 26 family.</text>
</comment>
<evidence type="ECO:0000256" key="2">
    <source>
        <dbReference type="ARBA" id="ARBA00023295"/>
    </source>
</evidence>
<evidence type="ECO:0000313" key="6">
    <source>
        <dbReference type="Proteomes" id="UP000323380"/>
    </source>
</evidence>
<feature type="active site" description="Nucleophile" evidence="3">
    <location>
        <position position="214"/>
    </location>
</feature>
<accession>A0A5D0NCZ1</accession>
<dbReference type="EMBL" id="VSFG01000008">
    <property type="protein sequence ID" value="TYB42257.1"/>
    <property type="molecule type" value="Genomic_DNA"/>
</dbReference>
<dbReference type="PROSITE" id="PS51764">
    <property type="entry name" value="GH26"/>
    <property type="match status" value="1"/>
</dbReference>